<keyword evidence="8" id="KW-1015">Disulfide bond</keyword>
<keyword evidence="6" id="KW-0272">Extracellular matrix</keyword>
<feature type="domain" description="Peptidase metallopeptidase" evidence="13">
    <location>
        <begin position="389"/>
        <end position="544"/>
    </location>
</feature>
<dbReference type="InterPro" id="IPR005817">
    <property type="entry name" value="Wnt"/>
</dbReference>
<dbReference type="SMART" id="SM00235">
    <property type="entry name" value="ZnMc"/>
    <property type="match status" value="1"/>
</dbReference>
<dbReference type="OrthoDB" id="5945655at2759"/>
<protein>
    <recommendedName>
        <fullName evidence="10">Protein Wnt</fullName>
    </recommendedName>
</protein>
<feature type="compositionally biased region" description="Basic and acidic residues" evidence="11">
    <location>
        <begin position="676"/>
        <end position="691"/>
    </location>
</feature>
<dbReference type="Gene3D" id="3.40.390.10">
    <property type="entry name" value="Collagenase (Catalytic Domain)"/>
    <property type="match status" value="1"/>
</dbReference>
<dbReference type="GO" id="GO:0006508">
    <property type="term" value="P:proteolysis"/>
    <property type="evidence" value="ECO:0007669"/>
    <property type="project" value="InterPro"/>
</dbReference>
<evidence type="ECO:0000256" key="10">
    <source>
        <dbReference type="RuleBase" id="RU003500"/>
    </source>
</evidence>
<dbReference type="SMART" id="SM00097">
    <property type="entry name" value="WNT1"/>
    <property type="match status" value="1"/>
</dbReference>
<organism evidence="14 15">
    <name type="scientific">Arctia plantaginis</name>
    <name type="common">Wood tiger moth</name>
    <name type="synonym">Phalaena plantaginis</name>
    <dbReference type="NCBI Taxonomy" id="874455"/>
    <lineage>
        <taxon>Eukaryota</taxon>
        <taxon>Metazoa</taxon>
        <taxon>Ecdysozoa</taxon>
        <taxon>Arthropoda</taxon>
        <taxon>Hexapoda</taxon>
        <taxon>Insecta</taxon>
        <taxon>Pterygota</taxon>
        <taxon>Neoptera</taxon>
        <taxon>Endopterygota</taxon>
        <taxon>Lepidoptera</taxon>
        <taxon>Glossata</taxon>
        <taxon>Ditrysia</taxon>
        <taxon>Noctuoidea</taxon>
        <taxon>Erebidae</taxon>
        <taxon>Arctiinae</taxon>
        <taxon>Arctia</taxon>
    </lineage>
</organism>
<evidence type="ECO:0000256" key="4">
    <source>
        <dbReference type="ARBA" id="ARBA00022473"/>
    </source>
</evidence>
<dbReference type="EMBL" id="CADEBC010000532">
    <property type="protein sequence ID" value="CAB3248227.1"/>
    <property type="molecule type" value="Genomic_DNA"/>
</dbReference>
<evidence type="ECO:0000256" key="11">
    <source>
        <dbReference type="SAM" id="MobiDB-lite"/>
    </source>
</evidence>
<dbReference type="AlphaFoldDB" id="A0A8S1AT79"/>
<evidence type="ECO:0000256" key="5">
    <source>
        <dbReference type="ARBA" id="ARBA00022525"/>
    </source>
</evidence>
<dbReference type="PANTHER" id="PTHR12027:SF91">
    <property type="entry name" value="PROTO-ONCOGENE WNT-1"/>
    <property type="match status" value="1"/>
</dbReference>
<feature type="region of interest" description="Disordered" evidence="11">
    <location>
        <begin position="637"/>
        <end position="760"/>
    </location>
</feature>
<comment type="caution">
    <text evidence="14">The sequence shown here is derived from an EMBL/GenBank/DDBJ whole genome shotgun (WGS) entry which is preliminary data.</text>
</comment>
<evidence type="ECO:0000259" key="13">
    <source>
        <dbReference type="SMART" id="SM00235"/>
    </source>
</evidence>
<evidence type="ECO:0000256" key="9">
    <source>
        <dbReference type="ARBA" id="ARBA00023288"/>
    </source>
</evidence>
<sequence length="777" mass="87979">MKCLWLFVIFLCFTCEAANKPRRGRGSMWWGIAKAGEPNNLSPISPGVLYMDPAVHATLRRKQRRLARENPGVLSAVAKGASMAVAECQHQFKYRRWNCSTRNFLRGKNLFGKIVDRGCRETAFIYAITSAGVTHAVSRACAEGSIESCTCDYSHIDRLPHRTRAAAAANVRVWKWGGCSDNIGFGFRFSREFVDTGERGKTLREKMNLHNNEAGRAHVQTEMRQECKCHGMSGSCTVKTCWMRLPSFRSVGDALKDRFDGASRVMMPNTDLEVPAQRNDAVPHRVPRRDRYRFQLRPHNPDHKSPGAKDLVYLESSPGFCEKNPRLGIPGTLPSIVGNQKKYLAGRQPVFSSYAQSILQGDRSPILRSIRTGLDSKSGFDLNDEERQKFKIWDKGEIPFYIDIPSFSDKSVRDRIRWFLNEVNTITKLNFIELPRPPVDYDEKRWVYFLNRQSYLGCHDVSMSNFTLRGVQRVVLGYDCLATRAGLPEIVLALAGVPPQHNAPNRDKYIEVVEENIIPEKKYLYQKLGDQDWLFHDLRYDFESAGHFHQHKNSVSGGATIKIKSGDYIGVQDGFSEIDIFKINLLYTYIVKKSKTYMPVCKKLFAAVEDSDRLPQSIEDLKPIPKSNKYLGIANAETTDNSDETNEENSDSNVDTNKSDKNKKSDNKTGENLSSENKKGENLSSENKKGENLSSENKSGETNSYLKGNKIGENKSYLKGNKSGENKSYLKGSNPSKSNEKHTSKLRLNLKPYKDPLSYLSDYQTGEENLQKVARKN</sequence>
<comment type="function">
    <text evidence="10">Ligand for members of the frizzled family of seven transmembrane receptors.</text>
</comment>
<dbReference type="Proteomes" id="UP000494106">
    <property type="component" value="Unassembled WGS sequence"/>
</dbReference>
<keyword evidence="5" id="KW-0964">Secreted</keyword>
<evidence type="ECO:0000256" key="3">
    <source>
        <dbReference type="ARBA" id="ARBA00005683"/>
    </source>
</evidence>
<dbReference type="GO" id="GO:0030182">
    <property type="term" value="P:neuron differentiation"/>
    <property type="evidence" value="ECO:0007669"/>
    <property type="project" value="TreeGrafter"/>
</dbReference>
<dbReference type="GO" id="GO:0008270">
    <property type="term" value="F:zinc ion binding"/>
    <property type="evidence" value="ECO:0007669"/>
    <property type="project" value="InterPro"/>
</dbReference>
<dbReference type="GO" id="GO:0005125">
    <property type="term" value="F:cytokine activity"/>
    <property type="evidence" value="ECO:0007669"/>
    <property type="project" value="TreeGrafter"/>
</dbReference>
<accession>A0A8S1AT79</accession>
<keyword evidence="9" id="KW-0449">Lipoprotein</keyword>
<keyword evidence="4 10" id="KW-0217">Developmental protein</keyword>
<feature type="compositionally biased region" description="Basic and acidic residues" evidence="11">
    <location>
        <begin position="657"/>
        <end position="669"/>
    </location>
</feature>
<evidence type="ECO:0000256" key="6">
    <source>
        <dbReference type="ARBA" id="ARBA00022530"/>
    </source>
</evidence>
<evidence type="ECO:0000256" key="8">
    <source>
        <dbReference type="ARBA" id="ARBA00023157"/>
    </source>
</evidence>
<feature type="compositionally biased region" description="Acidic residues" evidence="11">
    <location>
        <begin position="640"/>
        <end position="650"/>
    </location>
</feature>
<gene>
    <name evidence="14" type="ORF">APLA_LOCUS11606</name>
</gene>
<comment type="cofactor">
    <cofactor evidence="1">
        <name>Zn(2+)</name>
        <dbReference type="ChEBI" id="CHEBI:29105"/>
    </cofactor>
</comment>
<evidence type="ECO:0000313" key="14">
    <source>
        <dbReference type="EMBL" id="CAB3248227.1"/>
    </source>
</evidence>
<feature type="signal peptide" evidence="12">
    <location>
        <begin position="1"/>
        <end position="17"/>
    </location>
</feature>
<dbReference type="PANTHER" id="PTHR12027">
    <property type="entry name" value="WNT RELATED"/>
    <property type="match status" value="1"/>
</dbReference>
<reference evidence="14 15" key="1">
    <citation type="submission" date="2020-04" db="EMBL/GenBank/DDBJ databases">
        <authorList>
            <person name="Wallbank WR R."/>
            <person name="Pardo Diaz C."/>
            <person name="Kozak K."/>
            <person name="Martin S."/>
            <person name="Jiggins C."/>
            <person name="Moest M."/>
            <person name="Warren A I."/>
            <person name="Byers J.R.P. K."/>
            <person name="Montejo-Kovacevich G."/>
            <person name="Yen C E."/>
        </authorList>
    </citation>
    <scope>NUCLEOTIDE SEQUENCE [LARGE SCALE GENOMIC DNA]</scope>
</reference>
<dbReference type="Pfam" id="PF01400">
    <property type="entry name" value="Astacin"/>
    <property type="match status" value="1"/>
</dbReference>
<dbReference type="InterPro" id="IPR001506">
    <property type="entry name" value="Peptidase_M12A"/>
</dbReference>
<dbReference type="GO" id="GO:0060070">
    <property type="term" value="P:canonical Wnt signaling pathway"/>
    <property type="evidence" value="ECO:0007669"/>
    <property type="project" value="TreeGrafter"/>
</dbReference>
<name>A0A8S1AT79_ARCPL</name>
<dbReference type="Pfam" id="PF00110">
    <property type="entry name" value="wnt"/>
    <property type="match status" value="1"/>
</dbReference>
<evidence type="ECO:0000256" key="12">
    <source>
        <dbReference type="SAM" id="SignalP"/>
    </source>
</evidence>
<evidence type="ECO:0000256" key="7">
    <source>
        <dbReference type="ARBA" id="ARBA00022687"/>
    </source>
</evidence>
<dbReference type="GO" id="GO:0005109">
    <property type="term" value="F:frizzled binding"/>
    <property type="evidence" value="ECO:0007669"/>
    <property type="project" value="TreeGrafter"/>
</dbReference>
<proteinExistence type="inferred from homology"/>
<dbReference type="InterPro" id="IPR024079">
    <property type="entry name" value="MetalloPept_cat_dom_sf"/>
</dbReference>
<evidence type="ECO:0000256" key="1">
    <source>
        <dbReference type="ARBA" id="ARBA00001947"/>
    </source>
</evidence>
<comment type="similarity">
    <text evidence="3 10">Belongs to the Wnt family.</text>
</comment>
<dbReference type="SUPFAM" id="SSF55486">
    <property type="entry name" value="Metalloproteases ('zincins'), catalytic domain"/>
    <property type="match status" value="1"/>
</dbReference>
<evidence type="ECO:0000256" key="2">
    <source>
        <dbReference type="ARBA" id="ARBA00004498"/>
    </source>
</evidence>
<dbReference type="InterPro" id="IPR006026">
    <property type="entry name" value="Peptidase_Metallo"/>
</dbReference>
<feature type="compositionally biased region" description="Polar residues" evidence="11">
    <location>
        <begin position="692"/>
        <end position="706"/>
    </location>
</feature>
<feature type="chain" id="PRO_5035719411" description="Protein Wnt" evidence="12">
    <location>
        <begin position="18"/>
        <end position="777"/>
    </location>
</feature>
<keyword evidence="12" id="KW-0732">Signal</keyword>
<keyword evidence="15" id="KW-1185">Reference proteome</keyword>
<dbReference type="PRINTS" id="PR01349">
    <property type="entry name" value="WNTPROTEIN"/>
</dbReference>
<comment type="subcellular location">
    <subcellularLocation>
        <location evidence="2 10">Secreted</location>
        <location evidence="2 10">Extracellular space</location>
        <location evidence="2 10">Extracellular matrix</location>
    </subcellularLocation>
</comment>
<dbReference type="InterPro" id="IPR018161">
    <property type="entry name" value="Wnt_CS"/>
</dbReference>
<dbReference type="PROSITE" id="PS00246">
    <property type="entry name" value="WNT1"/>
    <property type="match status" value="1"/>
</dbReference>
<dbReference type="GO" id="GO:0004222">
    <property type="term" value="F:metalloendopeptidase activity"/>
    <property type="evidence" value="ECO:0007669"/>
    <property type="project" value="InterPro"/>
</dbReference>
<dbReference type="GO" id="GO:0005615">
    <property type="term" value="C:extracellular space"/>
    <property type="evidence" value="ECO:0007669"/>
    <property type="project" value="TreeGrafter"/>
</dbReference>
<dbReference type="GO" id="GO:0045165">
    <property type="term" value="P:cell fate commitment"/>
    <property type="evidence" value="ECO:0007669"/>
    <property type="project" value="TreeGrafter"/>
</dbReference>
<keyword evidence="7 10" id="KW-0879">Wnt signaling pathway</keyword>
<evidence type="ECO:0000313" key="15">
    <source>
        <dbReference type="Proteomes" id="UP000494106"/>
    </source>
</evidence>